<comment type="caution">
    <text evidence="2">The sequence shown here is derived from an EMBL/GenBank/DDBJ whole genome shotgun (WGS) entry which is preliminary data.</text>
</comment>
<protein>
    <recommendedName>
        <fullName evidence="4">RNA polymerase sigma-70 region 2 domain-containing protein</fullName>
    </recommendedName>
</protein>
<evidence type="ECO:0000256" key="1">
    <source>
        <dbReference type="SAM" id="MobiDB-lite"/>
    </source>
</evidence>
<accession>A0ABY2JFM1</accession>
<evidence type="ECO:0000313" key="2">
    <source>
        <dbReference type="EMBL" id="TFD02941.1"/>
    </source>
</evidence>
<gene>
    <name evidence="2" type="ORF">E3T25_07785</name>
</gene>
<dbReference type="Proteomes" id="UP000297851">
    <property type="component" value="Unassembled WGS sequence"/>
</dbReference>
<dbReference type="RefSeq" id="WP_134373498.1">
    <property type="nucleotide sequence ID" value="NZ_SOGO01000023.1"/>
</dbReference>
<feature type="compositionally biased region" description="Polar residues" evidence="1">
    <location>
        <begin position="1"/>
        <end position="18"/>
    </location>
</feature>
<proteinExistence type="predicted"/>
<feature type="region of interest" description="Disordered" evidence="1">
    <location>
        <begin position="1"/>
        <end position="23"/>
    </location>
</feature>
<dbReference type="Gene3D" id="1.10.1740.10">
    <property type="match status" value="1"/>
</dbReference>
<dbReference type="EMBL" id="SOGO01000023">
    <property type="protein sequence ID" value="TFD02941.1"/>
    <property type="molecule type" value="Genomic_DNA"/>
</dbReference>
<keyword evidence="3" id="KW-1185">Reference proteome</keyword>
<reference evidence="2 3" key="1">
    <citation type="submission" date="2019-03" db="EMBL/GenBank/DDBJ databases">
        <title>Genomics of glacier-inhabiting Cryobacterium strains.</title>
        <authorList>
            <person name="Liu Q."/>
            <person name="Xin Y.-H."/>
        </authorList>
    </citation>
    <scope>NUCLEOTIDE SEQUENCE [LARGE SCALE GENOMIC DNA]</scope>
    <source>
        <strain evidence="2 3">TMT2-16</strain>
    </source>
</reference>
<evidence type="ECO:0000313" key="3">
    <source>
        <dbReference type="Proteomes" id="UP000297851"/>
    </source>
</evidence>
<sequence length="122" mass="13409">MQHNVNGRQLSKRTSAVTPKSEASDQQTLMLSMASGNQAAFGLIYDHLSVTTFAICNHHLKTPAAVDEAMLGLWLYVWQNATMLSGLDGSPWSIIIRTAEHHAEFHAQTECLARETDTTLLG</sequence>
<evidence type="ECO:0008006" key="4">
    <source>
        <dbReference type="Google" id="ProtNLM"/>
    </source>
</evidence>
<name>A0ABY2JFM1_9MICO</name>
<organism evidence="2 3">
    <name type="scientific">Cryobacterium sandaracinum</name>
    <dbReference type="NCBI Taxonomy" id="1259247"/>
    <lineage>
        <taxon>Bacteria</taxon>
        <taxon>Bacillati</taxon>
        <taxon>Actinomycetota</taxon>
        <taxon>Actinomycetes</taxon>
        <taxon>Micrococcales</taxon>
        <taxon>Microbacteriaceae</taxon>
        <taxon>Cryobacterium</taxon>
    </lineage>
</organism>